<dbReference type="PROSITE" id="PS01124">
    <property type="entry name" value="HTH_ARAC_FAMILY_2"/>
    <property type="match status" value="1"/>
</dbReference>
<reference evidence="5 6" key="1">
    <citation type="journal article" date="2015" name="Genome Announc.">
        <title>Draft Genome Sequence of Mycobacterium obuense Strain UC1, Isolated from Patient Sputum.</title>
        <authorList>
            <person name="Greninger A.L."/>
            <person name="Cunningham G."/>
            <person name="Hsu E.D."/>
            <person name="Yu J.M."/>
            <person name="Chiu C.Y."/>
            <person name="Miller S."/>
        </authorList>
    </citation>
    <scope>NUCLEOTIDE SEQUENCE [LARGE SCALE GENOMIC DNA]</scope>
    <source>
        <strain evidence="5 6">UC1</strain>
    </source>
</reference>
<keyword evidence="6" id="KW-1185">Reference proteome</keyword>
<organism evidence="5 6">
    <name type="scientific">Mycolicibacterium obuense</name>
    <dbReference type="NCBI Taxonomy" id="1807"/>
    <lineage>
        <taxon>Bacteria</taxon>
        <taxon>Bacillati</taxon>
        <taxon>Actinomycetota</taxon>
        <taxon>Actinomycetes</taxon>
        <taxon>Mycobacteriales</taxon>
        <taxon>Mycobacteriaceae</taxon>
        <taxon>Mycolicibacterium</taxon>
    </lineage>
</organism>
<evidence type="ECO:0000256" key="1">
    <source>
        <dbReference type="ARBA" id="ARBA00023015"/>
    </source>
</evidence>
<dbReference type="Proteomes" id="UP000034150">
    <property type="component" value="Unassembled WGS sequence"/>
</dbReference>
<dbReference type="Pfam" id="PF12833">
    <property type="entry name" value="HTH_18"/>
    <property type="match status" value="1"/>
</dbReference>
<evidence type="ECO:0000313" key="6">
    <source>
        <dbReference type="Proteomes" id="UP000034150"/>
    </source>
</evidence>
<keyword evidence="1" id="KW-0805">Transcription regulation</keyword>
<dbReference type="PATRIC" id="fig|1807.13.peg.2624"/>
<dbReference type="OrthoDB" id="4549023at2"/>
<sequence>MRTRHTRDVTWLGEALIEPGKLVFRGQLGSAHAHGHAALQIVTIDDGAAFLVDADGRGLSAPAAIIPAGAEHSIEAQACQGMMLYLEPTSVIGSAVTALFRNTNRNDVREWVRLGKRLVNVDVVKQRHLSFAAHEVIAYLVGAEGQPRCAVHPGVEAAVDLLPGIIEGPVKLSDVARTVHLSADRLGRLFAHEVGMSFTAYVRWCRLIRAMEVVRDGGTITDAAHAAGFSDSAHANRVFHEMFGLAPIDARRGVRLT</sequence>
<dbReference type="SUPFAM" id="SSF46689">
    <property type="entry name" value="Homeodomain-like"/>
    <property type="match status" value="1"/>
</dbReference>
<feature type="domain" description="HTH araC/xylS-type" evidence="4">
    <location>
        <begin position="156"/>
        <end position="253"/>
    </location>
</feature>
<gene>
    <name evidence="5" type="ORF">WN67_05470</name>
</gene>
<protein>
    <submittedName>
        <fullName evidence="5">AraC family transcriptional regulator</fullName>
    </submittedName>
</protein>
<comment type="caution">
    <text evidence="5">The sequence shown here is derived from an EMBL/GenBank/DDBJ whole genome shotgun (WGS) entry which is preliminary data.</text>
</comment>
<evidence type="ECO:0000256" key="2">
    <source>
        <dbReference type="ARBA" id="ARBA00023125"/>
    </source>
</evidence>
<dbReference type="SMART" id="SM00342">
    <property type="entry name" value="HTH_ARAC"/>
    <property type="match status" value="1"/>
</dbReference>
<evidence type="ECO:0000259" key="4">
    <source>
        <dbReference type="PROSITE" id="PS01124"/>
    </source>
</evidence>
<dbReference type="AlphaFoldDB" id="A0A0M2K0S6"/>
<proteinExistence type="predicted"/>
<dbReference type="RefSeq" id="WP_046362071.1">
    <property type="nucleotide sequence ID" value="NZ_CALTXN010000051.1"/>
</dbReference>
<evidence type="ECO:0000256" key="3">
    <source>
        <dbReference type="ARBA" id="ARBA00023163"/>
    </source>
</evidence>
<accession>A0A0M2K0S6</accession>
<dbReference type="EMBL" id="LAUZ02000026">
    <property type="protein sequence ID" value="KKF02943.1"/>
    <property type="molecule type" value="Genomic_DNA"/>
</dbReference>
<dbReference type="PANTHER" id="PTHR46796">
    <property type="entry name" value="HTH-TYPE TRANSCRIPTIONAL ACTIVATOR RHAS-RELATED"/>
    <property type="match status" value="1"/>
</dbReference>
<dbReference type="InterPro" id="IPR009057">
    <property type="entry name" value="Homeodomain-like_sf"/>
</dbReference>
<evidence type="ECO:0000313" key="5">
    <source>
        <dbReference type="EMBL" id="KKF02943.1"/>
    </source>
</evidence>
<dbReference type="GO" id="GO:0043565">
    <property type="term" value="F:sequence-specific DNA binding"/>
    <property type="evidence" value="ECO:0007669"/>
    <property type="project" value="InterPro"/>
</dbReference>
<keyword evidence="2" id="KW-0238">DNA-binding</keyword>
<dbReference type="InterPro" id="IPR050204">
    <property type="entry name" value="AraC_XylS_family_regulators"/>
</dbReference>
<keyword evidence="3" id="KW-0804">Transcription</keyword>
<dbReference type="Gene3D" id="1.10.10.60">
    <property type="entry name" value="Homeodomain-like"/>
    <property type="match status" value="1"/>
</dbReference>
<name>A0A0M2K0S6_9MYCO</name>
<dbReference type="GO" id="GO:0003700">
    <property type="term" value="F:DNA-binding transcription factor activity"/>
    <property type="evidence" value="ECO:0007669"/>
    <property type="project" value="InterPro"/>
</dbReference>
<dbReference type="InterPro" id="IPR018060">
    <property type="entry name" value="HTH_AraC"/>
</dbReference>